<reference evidence="1 2" key="1">
    <citation type="submission" date="2016-10" db="EMBL/GenBank/DDBJ databases">
        <authorList>
            <person name="de Groot N.N."/>
        </authorList>
    </citation>
    <scope>NUCLEOTIDE SEQUENCE [LARGE SCALE GENOMIC DNA]</scope>
    <source>
        <strain evidence="1 2">DSM 19706</strain>
    </source>
</reference>
<dbReference type="InterPro" id="IPR045617">
    <property type="entry name" value="DUF6445"/>
</dbReference>
<accession>A0A1I0E0L8</accession>
<gene>
    <name evidence="1" type="ORF">SAMN05660429_01682</name>
</gene>
<evidence type="ECO:0008006" key="3">
    <source>
        <dbReference type="Google" id="ProtNLM"/>
    </source>
</evidence>
<dbReference type="STRING" id="349064.SAMN05660429_01682"/>
<organism evidence="1 2">
    <name type="scientific">Thalassotalea agarivorans</name>
    <name type="common">Thalassomonas agarivorans</name>
    <dbReference type="NCBI Taxonomy" id="349064"/>
    <lineage>
        <taxon>Bacteria</taxon>
        <taxon>Pseudomonadati</taxon>
        <taxon>Pseudomonadota</taxon>
        <taxon>Gammaproteobacteria</taxon>
        <taxon>Alteromonadales</taxon>
        <taxon>Colwelliaceae</taxon>
        <taxon>Thalassotalea</taxon>
    </lineage>
</organism>
<dbReference type="EMBL" id="FOHK01000007">
    <property type="protein sequence ID" value="SET38507.1"/>
    <property type="molecule type" value="Genomic_DNA"/>
</dbReference>
<dbReference type="OrthoDB" id="4048724at2"/>
<protein>
    <recommendedName>
        <fullName evidence="3">Phytanoyl-CoA dioxygenase (PhyH)</fullName>
    </recommendedName>
</protein>
<dbReference type="Pfam" id="PF20043">
    <property type="entry name" value="DUF6445"/>
    <property type="match status" value="1"/>
</dbReference>
<evidence type="ECO:0000313" key="1">
    <source>
        <dbReference type="EMBL" id="SET38507.1"/>
    </source>
</evidence>
<sequence>MEAFVKVNPHIMPQIVHVGSEQTPVVIIDDFVEDTTKIKEYACTKAEFSVVENSYYPGVRAQLPKQYVIDMLQPIYKQLYRLYQLPKHLRLRPQDIFFSLVATPQNELHPLQSIPHFDTPRPFYFALIHYLDDNEHGGTALFKHKETGFERISPERVEDYLSSASEEQQQHAASGYPRIDSPHYQAIHHIDYKPNRIVIYPGNILHSGVINPEKDVSHDPISGRLTANIFFEFN</sequence>
<name>A0A1I0E0L8_THASX</name>
<dbReference type="AlphaFoldDB" id="A0A1I0E0L8"/>
<dbReference type="RefSeq" id="WP_093329218.1">
    <property type="nucleotide sequence ID" value="NZ_AP027363.1"/>
</dbReference>
<keyword evidence="2" id="KW-1185">Reference proteome</keyword>
<evidence type="ECO:0000313" key="2">
    <source>
        <dbReference type="Proteomes" id="UP000199308"/>
    </source>
</evidence>
<dbReference type="Proteomes" id="UP000199308">
    <property type="component" value="Unassembled WGS sequence"/>
</dbReference>
<proteinExistence type="predicted"/>